<keyword evidence="2" id="KW-0694">RNA-binding</keyword>
<dbReference type="GO" id="GO:0006357">
    <property type="term" value="P:regulation of transcription by RNA polymerase II"/>
    <property type="evidence" value="ECO:0007669"/>
    <property type="project" value="TreeGrafter"/>
</dbReference>
<feature type="compositionally biased region" description="Basic and acidic residues" evidence="4">
    <location>
        <begin position="203"/>
        <end position="277"/>
    </location>
</feature>
<evidence type="ECO:0000256" key="3">
    <source>
        <dbReference type="ARBA" id="ARBA00023242"/>
    </source>
</evidence>
<evidence type="ECO:0000256" key="4">
    <source>
        <dbReference type="SAM" id="MobiDB-lite"/>
    </source>
</evidence>
<dbReference type="GeneID" id="119639381"/>
<dbReference type="GO" id="GO:0050684">
    <property type="term" value="P:regulation of mRNA processing"/>
    <property type="evidence" value="ECO:0007669"/>
    <property type="project" value="TreeGrafter"/>
</dbReference>
<dbReference type="PANTHER" id="PTHR15683">
    <property type="entry name" value="SCAFFOLD ATTACHMENT FACTOR B-RELATED"/>
    <property type="match status" value="1"/>
</dbReference>
<dbReference type="SMART" id="SM00513">
    <property type="entry name" value="SAP"/>
    <property type="match status" value="1"/>
</dbReference>
<dbReference type="InterPro" id="IPR036361">
    <property type="entry name" value="SAP_dom_sf"/>
</dbReference>
<dbReference type="InterPro" id="IPR051738">
    <property type="entry name" value="SAF_Modulators"/>
</dbReference>
<dbReference type="PANTHER" id="PTHR15683:SF8">
    <property type="entry name" value="SCAFFOLD ATTACHMENT FACTOR B, ISOFORM B"/>
    <property type="match status" value="1"/>
</dbReference>
<gene>
    <name evidence="7" type="primary">LOC119639381</name>
</gene>
<dbReference type="AlphaFoldDB" id="A0A9C5Z9W2"/>
<feature type="compositionally biased region" description="Acidic residues" evidence="4">
    <location>
        <begin position="107"/>
        <end position="147"/>
    </location>
</feature>
<dbReference type="Gene3D" id="1.10.720.30">
    <property type="entry name" value="SAP domain"/>
    <property type="match status" value="1"/>
</dbReference>
<evidence type="ECO:0000313" key="7">
    <source>
        <dbReference type="RefSeq" id="XP_037892642.1"/>
    </source>
</evidence>
<feature type="domain" description="SAP" evidence="5">
    <location>
        <begin position="8"/>
        <end position="42"/>
    </location>
</feature>
<dbReference type="Proteomes" id="UP000092443">
    <property type="component" value="Unplaced"/>
</dbReference>
<evidence type="ECO:0000256" key="1">
    <source>
        <dbReference type="ARBA" id="ARBA00004123"/>
    </source>
</evidence>
<dbReference type="GO" id="GO:0043565">
    <property type="term" value="F:sequence-specific DNA binding"/>
    <property type="evidence" value="ECO:0007669"/>
    <property type="project" value="TreeGrafter"/>
</dbReference>
<dbReference type="InterPro" id="IPR003034">
    <property type="entry name" value="SAP_dom"/>
</dbReference>
<organism evidence="6 7">
    <name type="scientific">Glossina fuscipes</name>
    <dbReference type="NCBI Taxonomy" id="7396"/>
    <lineage>
        <taxon>Eukaryota</taxon>
        <taxon>Metazoa</taxon>
        <taxon>Ecdysozoa</taxon>
        <taxon>Arthropoda</taxon>
        <taxon>Hexapoda</taxon>
        <taxon>Insecta</taxon>
        <taxon>Pterygota</taxon>
        <taxon>Neoptera</taxon>
        <taxon>Endopterygota</taxon>
        <taxon>Diptera</taxon>
        <taxon>Brachycera</taxon>
        <taxon>Muscomorpha</taxon>
        <taxon>Hippoboscoidea</taxon>
        <taxon>Glossinidae</taxon>
        <taxon>Glossina</taxon>
    </lineage>
</organism>
<dbReference type="Pfam" id="PF02037">
    <property type="entry name" value="SAP"/>
    <property type="match status" value="1"/>
</dbReference>
<name>A0A9C5Z9W2_9MUSC</name>
<proteinExistence type="predicted"/>
<evidence type="ECO:0000256" key="2">
    <source>
        <dbReference type="ARBA" id="ARBA00022884"/>
    </source>
</evidence>
<feature type="region of interest" description="Disordered" evidence="4">
    <location>
        <begin position="58"/>
        <end position="277"/>
    </location>
</feature>
<dbReference type="RefSeq" id="XP_037892642.1">
    <property type="nucleotide sequence ID" value="XM_038036714.1"/>
</dbReference>
<feature type="compositionally biased region" description="Basic and acidic residues" evidence="4">
    <location>
        <begin position="94"/>
        <end position="105"/>
    </location>
</feature>
<evidence type="ECO:0000259" key="5">
    <source>
        <dbReference type="PROSITE" id="PS50800"/>
    </source>
</evidence>
<dbReference type="GO" id="GO:0003723">
    <property type="term" value="F:RNA binding"/>
    <property type="evidence" value="ECO:0007669"/>
    <property type="project" value="UniProtKB-KW"/>
</dbReference>
<evidence type="ECO:0000313" key="6">
    <source>
        <dbReference type="Proteomes" id="UP000092443"/>
    </source>
</evidence>
<keyword evidence="3" id="KW-0539">Nucleus</keyword>
<dbReference type="PROSITE" id="PS50800">
    <property type="entry name" value="SAP"/>
    <property type="match status" value="1"/>
</dbReference>
<reference evidence="7" key="1">
    <citation type="submission" date="2025-08" db="UniProtKB">
        <authorList>
            <consortium name="RefSeq"/>
        </authorList>
    </citation>
    <scope>IDENTIFICATION</scope>
    <source>
        <tissue evidence="7">Whole body pupa</tissue>
    </source>
</reference>
<keyword evidence="6" id="KW-1185">Reference proteome</keyword>
<dbReference type="SUPFAM" id="SSF68906">
    <property type="entry name" value="SAP domain"/>
    <property type="match status" value="1"/>
</dbReference>
<feature type="compositionally biased region" description="Basic and acidic residues" evidence="4">
    <location>
        <begin position="148"/>
        <end position="160"/>
    </location>
</feature>
<protein>
    <submittedName>
        <fullName evidence="7">Pharyngeal muscle protein 2 isoform X3</fullName>
    </submittedName>
</protein>
<accession>A0A9C5Z9W2</accession>
<dbReference type="GO" id="GO:0005634">
    <property type="term" value="C:nucleus"/>
    <property type="evidence" value="ECO:0007669"/>
    <property type="project" value="UniProtKB-SubCell"/>
</dbReference>
<comment type="subcellular location">
    <subcellularLocation>
        <location evidence="1">Nucleus</location>
    </subcellularLocation>
</comment>
<sequence length="324" mass="36720">MSEQGKKLLELRVSDLKEELERRRLDTIGPKAALIERLEKSLKEQSIDPTKHVFIMGGSKANEQKGKKSAAIKLPMPVMVKEEPKDDDDMPSQGDREDLNEKFQSEQDQEEENDMNGYDEEVDQIGDVDEECVYVNDDEMNEGDDNDHDNNEQNHDRQEANEQELTNDSCLDEGNREDETNGDTAINDNEEGINLTIGEDEQQLLHDEAPDYREKTTSISTQKEKGSSKEGKSEKSKDGKKSSHKDEKDKKKDDKSCDKKDESELKSSSKSGHKDDKGLCVKTLLNASANAQAMNVIQMFQIASEHRVQPLVLRLLHLLDLMLL</sequence>